<organism evidence="6 7">
    <name type="scientific">Rugosimonospora africana</name>
    <dbReference type="NCBI Taxonomy" id="556532"/>
    <lineage>
        <taxon>Bacteria</taxon>
        <taxon>Bacillati</taxon>
        <taxon>Actinomycetota</taxon>
        <taxon>Actinomycetes</taxon>
        <taxon>Micromonosporales</taxon>
        <taxon>Micromonosporaceae</taxon>
        <taxon>Rugosimonospora</taxon>
    </lineage>
</organism>
<accession>A0A8J3QMN4</accession>
<dbReference type="Pfam" id="PF20240">
    <property type="entry name" value="DUF6597"/>
    <property type="match status" value="1"/>
</dbReference>
<evidence type="ECO:0000313" key="7">
    <source>
        <dbReference type="Proteomes" id="UP000642748"/>
    </source>
</evidence>
<dbReference type="InterPro" id="IPR046532">
    <property type="entry name" value="DUF6597"/>
</dbReference>
<dbReference type="InterPro" id="IPR050204">
    <property type="entry name" value="AraC_XylS_family_regulators"/>
</dbReference>
<dbReference type="GO" id="GO:0043565">
    <property type="term" value="F:sequence-specific DNA binding"/>
    <property type="evidence" value="ECO:0007669"/>
    <property type="project" value="InterPro"/>
</dbReference>
<sequence>MNILLGSGTSSDARRKVTGGVEQTRQPGQARPPVENSRGILRPQESLRAFRRTRSAVPGPLEAHLDLFWHVEWDLPRGVVHHQRLLTLPAVHVVIEAQDATVMGPLRRPWVRDLSGQSWVLGVMFRPGAFRDVLGAPMSTLTDRGVPIAEVFGPAGEVFAAAVREAVTDEERFAQAAAFFTDRLAAPSAEQVAATAAVERVIDDQAIVRVADLARACHWSIRQLQRLFADYVGVTPKWAIRRYRLVNAAERVARQREVQWDLLADELGYSDQSHLIRDFTSVIGMSPARYADACRTPTGGRSG</sequence>
<proteinExistence type="predicted"/>
<dbReference type="Gene3D" id="1.10.10.60">
    <property type="entry name" value="Homeodomain-like"/>
    <property type="match status" value="1"/>
</dbReference>
<feature type="domain" description="HTH araC/xylS-type" evidence="5">
    <location>
        <begin position="192"/>
        <end position="293"/>
    </location>
</feature>
<dbReference type="AlphaFoldDB" id="A0A8J3QMN4"/>
<evidence type="ECO:0000313" key="6">
    <source>
        <dbReference type="EMBL" id="GIH12797.1"/>
    </source>
</evidence>
<keyword evidence="1" id="KW-0805">Transcription regulation</keyword>
<protein>
    <submittedName>
        <fullName evidence="6">AraC family transcriptional regulator</fullName>
    </submittedName>
</protein>
<dbReference type="PROSITE" id="PS01124">
    <property type="entry name" value="HTH_ARAC_FAMILY_2"/>
    <property type="match status" value="1"/>
</dbReference>
<keyword evidence="7" id="KW-1185">Reference proteome</keyword>
<dbReference type="PANTHER" id="PTHR46796:SF15">
    <property type="entry name" value="BLL1074 PROTEIN"/>
    <property type="match status" value="1"/>
</dbReference>
<dbReference type="PANTHER" id="PTHR46796">
    <property type="entry name" value="HTH-TYPE TRANSCRIPTIONAL ACTIVATOR RHAS-RELATED"/>
    <property type="match status" value="1"/>
</dbReference>
<dbReference type="InterPro" id="IPR018060">
    <property type="entry name" value="HTH_AraC"/>
</dbReference>
<evidence type="ECO:0000256" key="1">
    <source>
        <dbReference type="ARBA" id="ARBA00023015"/>
    </source>
</evidence>
<keyword evidence="2" id="KW-0238">DNA-binding</keyword>
<dbReference type="SMART" id="SM00342">
    <property type="entry name" value="HTH_ARAC"/>
    <property type="match status" value="1"/>
</dbReference>
<evidence type="ECO:0000259" key="5">
    <source>
        <dbReference type="PROSITE" id="PS01124"/>
    </source>
</evidence>
<dbReference type="InterPro" id="IPR009057">
    <property type="entry name" value="Homeodomain-like_sf"/>
</dbReference>
<gene>
    <name evidence="6" type="ORF">Raf01_09690</name>
</gene>
<dbReference type="EMBL" id="BONZ01000010">
    <property type="protein sequence ID" value="GIH12797.1"/>
    <property type="molecule type" value="Genomic_DNA"/>
</dbReference>
<dbReference type="GO" id="GO:0003700">
    <property type="term" value="F:DNA-binding transcription factor activity"/>
    <property type="evidence" value="ECO:0007669"/>
    <property type="project" value="InterPro"/>
</dbReference>
<dbReference type="SUPFAM" id="SSF46689">
    <property type="entry name" value="Homeodomain-like"/>
    <property type="match status" value="1"/>
</dbReference>
<dbReference type="Pfam" id="PF12833">
    <property type="entry name" value="HTH_18"/>
    <property type="match status" value="1"/>
</dbReference>
<feature type="region of interest" description="Disordered" evidence="4">
    <location>
        <begin position="1"/>
        <end position="39"/>
    </location>
</feature>
<evidence type="ECO:0000256" key="4">
    <source>
        <dbReference type="SAM" id="MobiDB-lite"/>
    </source>
</evidence>
<evidence type="ECO:0000256" key="3">
    <source>
        <dbReference type="ARBA" id="ARBA00023163"/>
    </source>
</evidence>
<name>A0A8J3QMN4_9ACTN</name>
<evidence type="ECO:0000256" key="2">
    <source>
        <dbReference type="ARBA" id="ARBA00023125"/>
    </source>
</evidence>
<comment type="caution">
    <text evidence="6">The sequence shown here is derived from an EMBL/GenBank/DDBJ whole genome shotgun (WGS) entry which is preliminary data.</text>
</comment>
<keyword evidence="3" id="KW-0804">Transcription</keyword>
<dbReference type="Proteomes" id="UP000642748">
    <property type="component" value="Unassembled WGS sequence"/>
</dbReference>
<reference evidence="6" key="1">
    <citation type="submission" date="2021-01" db="EMBL/GenBank/DDBJ databases">
        <title>Whole genome shotgun sequence of Rugosimonospora africana NBRC 104875.</title>
        <authorList>
            <person name="Komaki H."/>
            <person name="Tamura T."/>
        </authorList>
    </citation>
    <scope>NUCLEOTIDE SEQUENCE</scope>
    <source>
        <strain evidence="6">NBRC 104875</strain>
    </source>
</reference>